<dbReference type="GO" id="GO:0007165">
    <property type="term" value="P:signal transduction"/>
    <property type="evidence" value="ECO:0007669"/>
    <property type="project" value="InterPro"/>
</dbReference>
<evidence type="ECO:0000313" key="3">
    <source>
        <dbReference type="Proteomes" id="UP000309215"/>
    </source>
</evidence>
<dbReference type="Pfam" id="PF01584">
    <property type="entry name" value="CheW"/>
    <property type="match status" value="1"/>
</dbReference>
<evidence type="ECO:0000259" key="1">
    <source>
        <dbReference type="PROSITE" id="PS50851"/>
    </source>
</evidence>
<dbReference type="RefSeq" id="WP_136927688.1">
    <property type="nucleotide sequence ID" value="NZ_SSMQ01000003.1"/>
</dbReference>
<evidence type="ECO:0000313" key="2">
    <source>
        <dbReference type="EMBL" id="TKD12388.1"/>
    </source>
</evidence>
<keyword evidence="3" id="KW-1185">Reference proteome</keyword>
<dbReference type="InterPro" id="IPR002545">
    <property type="entry name" value="CheW-lke_dom"/>
</dbReference>
<dbReference type="AlphaFoldDB" id="A0A4U1JIB6"/>
<dbReference type="SMART" id="SM00260">
    <property type="entry name" value="CheW"/>
    <property type="match status" value="1"/>
</dbReference>
<dbReference type="GO" id="GO:0006935">
    <property type="term" value="P:chemotaxis"/>
    <property type="evidence" value="ECO:0007669"/>
    <property type="project" value="InterPro"/>
</dbReference>
<feature type="domain" description="CheW-like" evidence="1">
    <location>
        <begin position="13"/>
        <end position="153"/>
    </location>
</feature>
<organism evidence="2 3">
    <name type="scientific">Polyangium fumosum</name>
    <dbReference type="NCBI Taxonomy" id="889272"/>
    <lineage>
        <taxon>Bacteria</taxon>
        <taxon>Pseudomonadati</taxon>
        <taxon>Myxococcota</taxon>
        <taxon>Polyangia</taxon>
        <taxon>Polyangiales</taxon>
        <taxon>Polyangiaceae</taxon>
        <taxon>Polyangium</taxon>
    </lineage>
</organism>
<dbReference type="Gene3D" id="2.30.30.40">
    <property type="entry name" value="SH3 Domains"/>
    <property type="match status" value="1"/>
</dbReference>
<reference evidence="2 3" key="1">
    <citation type="submission" date="2019-04" db="EMBL/GenBank/DDBJ databases">
        <authorList>
            <person name="Li Y."/>
            <person name="Wang J."/>
        </authorList>
    </citation>
    <scope>NUCLEOTIDE SEQUENCE [LARGE SCALE GENOMIC DNA]</scope>
    <source>
        <strain evidence="2 3">DSM 14668</strain>
    </source>
</reference>
<dbReference type="OrthoDB" id="9790406at2"/>
<comment type="caution">
    <text evidence="2">The sequence shown here is derived from an EMBL/GenBank/DDBJ whole genome shotgun (WGS) entry which is preliminary data.</text>
</comment>
<dbReference type="GO" id="GO:0005829">
    <property type="term" value="C:cytosol"/>
    <property type="evidence" value="ECO:0007669"/>
    <property type="project" value="TreeGrafter"/>
</dbReference>
<dbReference type="EMBL" id="SSMQ01000003">
    <property type="protein sequence ID" value="TKD12388.1"/>
    <property type="molecule type" value="Genomic_DNA"/>
</dbReference>
<dbReference type="Proteomes" id="UP000309215">
    <property type="component" value="Unassembled WGS sequence"/>
</dbReference>
<proteinExistence type="predicted"/>
<dbReference type="InterPro" id="IPR036061">
    <property type="entry name" value="CheW-like_dom_sf"/>
</dbReference>
<dbReference type="InterPro" id="IPR039315">
    <property type="entry name" value="CheW"/>
</dbReference>
<dbReference type="Gene3D" id="2.40.50.180">
    <property type="entry name" value="CheA-289, Domain 4"/>
    <property type="match status" value="1"/>
</dbReference>
<sequence length="164" mass="17608">MPDYGQRHRADPQKSLVGFVVGDVHYAIGIGQVREIVNPLPVTPLPHTPPEVSGVADHRGDVVPVLDLRIRFGMPPTSPTRSTKWILVDAGVRMVGLIVDAVSEVFGTGADEIRPTPPVGGGRDLRGISGVTNHNGLLVFVLDTKRFTEIVDDIADVLPPVDDL</sequence>
<gene>
    <name evidence="2" type="ORF">E8A74_04625</name>
</gene>
<name>A0A4U1JIB6_9BACT</name>
<dbReference type="PANTHER" id="PTHR22617">
    <property type="entry name" value="CHEMOTAXIS SENSOR HISTIDINE KINASE-RELATED"/>
    <property type="match status" value="1"/>
</dbReference>
<dbReference type="SUPFAM" id="SSF50341">
    <property type="entry name" value="CheW-like"/>
    <property type="match status" value="1"/>
</dbReference>
<protein>
    <submittedName>
        <fullName evidence="2">Purine-binding chemotaxis protein CheW</fullName>
    </submittedName>
</protein>
<dbReference type="PANTHER" id="PTHR22617:SF23">
    <property type="entry name" value="CHEMOTAXIS PROTEIN CHEW"/>
    <property type="match status" value="1"/>
</dbReference>
<accession>A0A4U1JIB6</accession>
<dbReference type="PROSITE" id="PS50851">
    <property type="entry name" value="CHEW"/>
    <property type="match status" value="1"/>
</dbReference>